<protein>
    <submittedName>
        <fullName evidence="5">DNA-binding MarR family transcriptional regulator</fullName>
    </submittedName>
</protein>
<evidence type="ECO:0000256" key="3">
    <source>
        <dbReference type="ARBA" id="ARBA00023163"/>
    </source>
</evidence>
<feature type="domain" description="HTH marR-type" evidence="4">
    <location>
        <begin position="30"/>
        <end position="128"/>
    </location>
</feature>
<keyword evidence="2 5" id="KW-0238">DNA-binding</keyword>
<evidence type="ECO:0000256" key="1">
    <source>
        <dbReference type="ARBA" id="ARBA00023015"/>
    </source>
</evidence>
<evidence type="ECO:0000259" key="4">
    <source>
        <dbReference type="SMART" id="SM00347"/>
    </source>
</evidence>
<dbReference type="SUPFAM" id="SSF46785">
    <property type="entry name" value="Winged helix' DNA-binding domain"/>
    <property type="match status" value="1"/>
</dbReference>
<dbReference type="Proteomes" id="UP000219636">
    <property type="component" value="Unassembled WGS sequence"/>
</dbReference>
<organism evidence="5 6">
    <name type="scientific">Ureibacillus xyleni</name>
    <dbReference type="NCBI Taxonomy" id="614648"/>
    <lineage>
        <taxon>Bacteria</taxon>
        <taxon>Bacillati</taxon>
        <taxon>Bacillota</taxon>
        <taxon>Bacilli</taxon>
        <taxon>Bacillales</taxon>
        <taxon>Caryophanaceae</taxon>
        <taxon>Ureibacillus</taxon>
    </lineage>
</organism>
<evidence type="ECO:0000313" key="6">
    <source>
        <dbReference type="Proteomes" id="UP000219636"/>
    </source>
</evidence>
<dbReference type="AlphaFoldDB" id="A0A285S6W4"/>
<dbReference type="SMART" id="SM00347">
    <property type="entry name" value="HTH_MARR"/>
    <property type="match status" value="1"/>
</dbReference>
<dbReference type="InterPro" id="IPR036388">
    <property type="entry name" value="WH-like_DNA-bd_sf"/>
</dbReference>
<dbReference type="EMBL" id="OBMQ01000003">
    <property type="protein sequence ID" value="SOC03059.1"/>
    <property type="molecule type" value="Genomic_DNA"/>
</dbReference>
<accession>A0A285S6W4</accession>
<gene>
    <name evidence="5" type="ORF">SAMN05880501_103163</name>
</gene>
<proteinExistence type="predicted"/>
<dbReference type="Pfam" id="PF14947">
    <property type="entry name" value="HTH_45"/>
    <property type="match status" value="1"/>
</dbReference>
<dbReference type="InterPro" id="IPR000835">
    <property type="entry name" value="HTH_MarR-typ"/>
</dbReference>
<dbReference type="PANTHER" id="PTHR33164:SF56">
    <property type="entry name" value="HTH-TYPE TRANSCRIPTIONAL REGULATOR MHQR"/>
    <property type="match status" value="1"/>
</dbReference>
<evidence type="ECO:0000313" key="5">
    <source>
        <dbReference type="EMBL" id="SOC03059.1"/>
    </source>
</evidence>
<evidence type="ECO:0000256" key="2">
    <source>
        <dbReference type="ARBA" id="ARBA00023125"/>
    </source>
</evidence>
<keyword evidence="6" id="KW-1185">Reference proteome</keyword>
<dbReference type="OrthoDB" id="2404954at2"/>
<dbReference type="PANTHER" id="PTHR33164">
    <property type="entry name" value="TRANSCRIPTIONAL REGULATOR, MARR FAMILY"/>
    <property type="match status" value="1"/>
</dbReference>
<dbReference type="GO" id="GO:0003677">
    <property type="term" value="F:DNA binding"/>
    <property type="evidence" value="ECO:0007669"/>
    <property type="project" value="UniProtKB-KW"/>
</dbReference>
<dbReference type="Gene3D" id="1.10.10.10">
    <property type="entry name" value="Winged helix-like DNA-binding domain superfamily/Winged helix DNA-binding domain"/>
    <property type="match status" value="1"/>
</dbReference>
<name>A0A285S6W4_9BACL</name>
<dbReference type="InterPro" id="IPR036390">
    <property type="entry name" value="WH_DNA-bd_sf"/>
</dbReference>
<sequence length="141" mass="16464">MNSQYESLDLFDVISERHNMIRKVLEEKWSEMSDVSISNSEWYIMAKIYKKQPTISSITKTVQITRQATHKFIKKLEEKGLVNVLNANNKRDKCIELTELGERCVEKYNSIKNELLTKISNHIGENEISILKDLMAKDWGL</sequence>
<dbReference type="GO" id="GO:0003700">
    <property type="term" value="F:DNA-binding transcription factor activity"/>
    <property type="evidence" value="ECO:0007669"/>
    <property type="project" value="InterPro"/>
</dbReference>
<dbReference type="InterPro" id="IPR039422">
    <property type="entry name" value="MarR/SlyA-like"/>
</dbReference>
<keyword evidence="3" id="KW-0804">Transcription</keyword>
<dbReference type="InterPro" id="IPR038723">
    <property type="entry name" value="ArnR1-like_HTH"/>
</dbReference>
<dbReference type="RefSeq" id="WP_097072846.1">
    <property type="nucleotide sequence ID" value="NZ_OBMQ01000003.1"/>
</dbReference>
<reference evidence="6" key="1">
    <citation type="submission" date="2017-08" db="EMBL/GenBank/DDBJ databases">
        <authorList>
            <person name="Varghese N."/>
            <person name="Submissions S."/>
        </authorList>
    </citation>
    <scope>NUCLEOTIDE SEQUENCE [LARGE SCALE GENOMIC DNA]</scope>
    <source>
        <strain evidence="6">JC22</strain>
    </source>
</reference>
<dbReference type="GO" id="GO:0006950">
    <property type="term" value="P:response to stress"/>
    <property type="evidence" value="ECO:0007669"/>
    <property type="project" value="TreeGrafter"/>
</dbReference>
<keyword evidence="1" id="KW-0805">Transcription regulation</keyword>